<dbReference type="Proteomes" id="UP000799439">
    <property type="component" value="Unassembled WGS sequence"/>
</dbReference>
<comment type="caution">
    <text evidence="2">The sequence shown here is derived from an EMBL/GenBank/DDBJ whole genome shotgun (WGS) entry which is preliminary data.</text>
</comment>
<dbReference type="CDD" id="cd08948">
    <property type="entry name" value="5beta-POR_like_SDR_a"/>
    <property type="match status" value="1"/>
</dbReference>
<name>A0A9P4J5X7_9PEZI</name>
<feature type="domain" description="PRISE-like Rossmann-fold" evidence="1">
    <location>
        <begin position="4"/>
        <end position="381"/>
    </location>
</feature>
<organism evidence="2 3">
    <name type="scientific">Myriangium duriaei CBS 260.36</name>
    <dbReference type="NCBI Taxonomy" id="1168546"/>
    <lineage>
        <taxon>Eukaryota</taxon>
        <taxon>Fungi</taxon>
        <taxon>Dikarya</taxon>
        <taxon>Ascomycota</taxon>
        <taxon>Pezizomycotina</taxon>
        <taxon>Dothideomycetes</taxon>
        <taxon>Dothideomycetidae</taxon>
        <taxon>Myriangiales</taxon>
        <taxon>Myriangiaceae</taxon>
        <taxon>Myriangium</taxon>
    </lineage>
</organism>
<evidence type="ECO:0000259" key="1">
    <source>
        <dbReference type="Pfam" id="PF22917"/>
    </source>
</evidence>
<dbReference type="PANTHER" id="PTHR32487">
    <property type="entry name" value="3-OXO-DELTA(4,5)-STEROID 5-BETA-REDUCTASE"/>
    <property type="match status" value="1"/>
</dbReference>
<dbReference type="InterPro" id="IPR036291">
    <property type="entry name" value="NAD(P)-bd_dom_sf"/>
</dbReference>
<dbReference type="SUPFAM" id="SSF51735">
    <property type="entry name" value="NAD(P)-binding Rossmann-fold domains"/>
    <property type="match status" value="1"/>
</dbReference>
<dbReference type="PANTHER" id="PTHR32487:SF8">
    <property type="entry name" value="NAD-DEPENDENT EPIMERASE_DEHYDRATASE DOMAIN-CONTAINING PROTEIN"/>
    <property type="match status" value="1"/>
</dbReference>
<keyword evidence="3" id="KW-1185">Reference proteome</keyword>
<dbReference type="Gene3D" id="3.40.50.720">
    <property type="entry name" value="NAD(P)-binding Rossmann-like Domain"/>
    <property type="match status" value="1"/>
</dbReference>
<dbReference type="InterPro" id="IPR055222">
    <property type="entry name" value="PRISE-like_Rossmann-fold"/>
</dbReference>
<proteinExistence type="predicted"/>
<reference evidence="2" key="1">
    <citation type="journal article" date="2020" name="Stud. Mycol.">
        <title>101 Dothideomycetes genomes: a test case for predicting lifestyles and emergence of pathogens.</title>
        <authorList>
            <person name="Haridas S."/>
            <person name="Albert R."/>
            <person name="Binder M."/>
            <person name="Bloem J."/>
            <person name="Labutti K."/>
            <person name="Salamov A."/>
            <person name="Andreopoulos B."/>
            <person name="Baker S."/>
            <person name="Barry K."/>
            <person name="Bills G."/>
            <person name="Bluhm B."/>
            <person name="Cannon C."/>
            <person name="Castanera R."/>
            <person name="Culley D."/>
            <person name="Daum C."/>
            <person name="Ezra D."/>
            <person name="Gonzalez J."/>
            <person name="Henrissat B."/>
            <person name="Kuo A."/>
            <person name="Liang C."/>
            <person name="Lipzen A."/>
            <person name="Lutzoni F."/>
            <person name="Magnuson J."/>
            <person name="Mondo S."/>
            <person name="Nolan M."/>
            <person name="Ohm R."/>
            <person name="Pangilinan J."/>
            <person name="Park H.-J."/>
            <person name="Ramirez L."/>
            <person name="Alfaro M."/>
            <person name="Sun H."/>
            <person name="Tritt A."/>
            <person name="Yoshinaga Y."/>
            <person name="Zwiers L.-H."/>
            <person name="Turgeon B."/>
            <person name="Goodwin S."/>
            <person name="Spatafora J."/>
            <person name="Crous P."/>
            <person name="Grigoriev I."/>
        </authorList>
    </citation>
    <scope>NUCLEOTIDE SEQUENCE</scope>
    <source>
        <strain evidence="2">CBS 260.36</strain>
    </source>
</reference>
<evidence type="ECO:0000313" key="3">
    <source>
        <dbReference type="Proteomes" id="UP000799439"/>
    </source>
</evidence>
<evidence type="ECO:0000313" key="2">
    <source>
        <dbReference type="EMBL" id="KAF2155424.1"/>
    </source>
</evidence>
<dbReference type="Pfam" id="PF22917">
    <property type="entry name" value="PRISE"/>
    <property type="match status" value="1"/>
</dbReference>
<dbReference type="OrthoDB" id="1731983at2759"/>
<accession>A0A9P4J5X7</accession>
<protein>
    <recommendedName>
        <fullName evidence="1">PRISE-like Rossmann-fold domain-containing protein</fullName>
    </recommendedName>
</protein>
<dbReference type="AlphaFoldDB" id="A0A9P4J5X7"/>
<sequence length="381" mass="42402">MAHALIFGASGVSGWAIATQALHYPSKDSFARVTALTNRPISPSEARLPDDPRLQLASGIDLTGSVSSIVSGLKSKVKDISSVSHVFFTAYIEKPSYEELREVNTSLFRNALTAIDQVAGSSLQAVILQTGGKHYGVEFPDQLTISPPLKEDAPRIPKPLYDNIFYYAQYDVAKELSQGKDWRFYEVRPDVIVGFTPGSNYMNVAQGLGFYFSLYREIHGEGAEVPFVGTEKSWRNTHTDTFQDVLAKQEIYTALKSREVQNGTSFNSANGDVVAWKDVWPGVAAWFGLKGTGPGREAVDTGKWAGENEEAWRRLEERHGLKKGIFEKYSWGFIKGVAELFDFDREYDLAASRRIGFEETVDTVKGYTIALDRMRDAKIIP</sequence>
<gene>
    <name evidence="2" type="ORF">K461DRAFT_292283</name>
</gene>
<dbReference type="EMBL" id="ML996083">
    <property type="protein sequence ID" value="KAF2155424.1"/>
    <property type="molecule type" value="Genomic_DNA"/>
</dbReference>